<comment type="caution">
    <text evidence="2">The sequence shown here is derived from an EMBL/GenBank/DDBJ whole genome shotgun (WGS) entry which is preliminary data.</text>
</comment>
<protein>
    <submittedName>
        <fullName evidence="2">Enamine deaminase RidA (YjgF/YER057c/UK114 family)</fullName>
    </submittedName>
</protein>
<dbReference type="SUPFAM" id="SSF55298">
    <property type="entry name" value="YjgF-like"/>
    <property type="match status" value="1"/>
</dbReference>
<dbReference type="Proteomes" id="UP000319722">
    <property type="component" value="Unassembled WGS sequence"/>
</dbReference>
<accession>A0A561CHQ5</accession>
<dbReference type="Gene3D" id="3.30.1330.40">
    <property type="entry name" value="RutC-like"/>
    <property type="match status" value="1"/>
</dbReference>
<evidence type="ECO:0000313" key="3">
    <source>
        <dbReference type="Proteomes" id="UP000319722"/>
    </source>
</evidence>
<dbReference type="RefSeq" id="WP_145738871.1">
    <property type="nucleotide sequence ID" value="NZ_VIVL01000001.1"/>
</dbReference>
<evidence type="ECO:0000259" key="1">
    <source>
        <dbReference type="Pfam" id="PF14588"/>
    </source>
</evidence>
<sequence>MARIEQRLATLGLVLPPPVTPPPGVVLPFAFVRIAGRRAIVSGHGPLNADGTIAAPLGKLGRELTVEQGYAAARLTALAMLGSLQRALGDLDRITAWTRVFGMVASAPGFDKQPAVINGFSDLVLELFGPSIGAHARSAVGMAELPFNIPVEIEGEVEFESRTRISPRKPAKA</sequence>
<dbReference type="AlphaFoldDB" id="A0A561CHQ5"/>
<feature type="domain" description="Endoribonuclease L-PSP/chorismate mutase-like" evidence="1">
    <location>
        <begin position="6"/>
        <end position="148"/>
    </location>
</feature>
<dbReference type="EMBL" id="VIVL01000001">
    <property type="protein sequence ID" value="TWD90530.1"/>
    <property type="molecule type" value="Genomic_DNA"/>
</dbReference>
<dbReference type="OrthoDB" id="8587942at2"/>
<dbReference type="InterPro" id="IPR013813">
    <property type="entry name" value="Endoribo_LPSP/chorism_mut-like"/>
</dbReference>
<name>A0A561CHQ5_9BURK</name>
<evidence type="ECO:0000313" key="2">
    <source>
        <dbReference type="EMBL" id="TWD90530.1"/>
    </source>
</evidence>
<reference evidence="2 3" key="1">
    <citation type="submission" date="2019-06" db="EMBL/GenBank/DDBJ databases">
        <title>Sorghum-associated microbial communities from plants grown in Nebraska, USA.</title>
        <authorList>
            <person name="Schachtman D."/>
        </authorList>
    </citation>
    <scope>NUCLEOTIDE SEQUENCE [LARGE SCALE GENOMIC DNA]</scope>
    <source>
        <strain evidence="2 3">T529</strain>
    </source>
</reference>
<dbReference type="InterPro" id="IPR035959">
    <property type="entry name" value="RutC-like_sf"/>
</dbReference>
<dbReference type="PANTHER" id="PTHR43760">
    <property type="entry name" value="ENDORIBONUCLEASE-RELATED"/>
    <property type="match status" value="1"/>
</dbReference>
<dbReference type="PANTHER" id="PTHR43760:SF1">
    <property type="entry name" value="ENDORIBONUCLEASE L-PSP_CHORISMATE MUTASE-LIKE DOMAIN-CONTAINING PROTEIN"/>
    <property type="match status" value="1"/>
</dbReference>
<proteinExistence type="predicted"/>
<gene>
    <name evidence="2" type="ORF">FB547_101196</name>
</gene>
<dbReference type="Pfam" id="PF14588">
    <property type="entry name" value="YjgF_endoribonc"/>
    <property type="match status" value="1"/>
</dbReference>
<dbReference type="CDD" id="cd02199">
    <property type="entry name" value="YjgF_YER057c_UK114_like_1"/>
    <property type="match status" value="1"/>
</dbReference>
<organism evidence="2 3">
    <name type="scientific">Variovorax beijingensis</name>
    <dbReference type="NCBI Taxonomy" id="2496117"/>
    <lineage>
        <taxon>Bacteria</taxon>
        <taxon>Pseudomonadati</taxon>
        <taxon>Pseudomonadota</taxon>
        <taxon>Betaproteobacteria</taxon>
        <taxon>Burkholderiales</taxon>
        <taxon>Comamonadaceae</taxon>
        <taxon>Variovorax</taxon>
    </lineage>
</organism>